<dbReference type="Gene3D" id="1.10.287.130">
    <property type="match status" value="1"/>
</dbReference>
<dbReference type="CDD" id="cd17546">
    <property type="entry name" value="REC_hyHK_CKI1_RcsC-like"/>
    <property type="match status" value="1"/>
</dbReference>
<evidence type="ECO:0000256" key="8">
    <source>
        <dbReference type="SAM" id="Phobius"/>
    </source>
</evidence>
<dbReference type="InterPro" id="IPR003594">
    <property type="entry name" value="HATPase_dom"/>
</dbReference>
<feature type="transmembrane region" description="Helical" evidence="8">
    <location>
        <begin position="246"/>
        <end position="266"/>
    </location>
</feature>
<feature type="transmembrane region" description="Helical" evidence="8">
    <location>
        <begin position="125"/>
        <end position="149"/>
    </location>
</feature>
<dbReference type="Proteomes" id="UP000555411">
    <property type="component" value="Unassembled WGS sequence"/>
</dbReference>
<evidence type="ECO:0000256" key="7">
    <source>
        <dbReference type="SAM" id="Coils"/>
    </source>
</evidence>
<evidence type="ECO:0000256" key="1">
    <source>
        <dbReference type="ARBA" id="ARBA00000085"/>
    </source>
</evidence>
<dbReference type="PANTHER" id="PTHR43047">
    <property type="entry name" value="TWO-COMPONENT HISTIDINE PROTEIN KINASE"/>
    <property type="match status" value="1"/>
</dbReference>
<dbReference type="InterPro" id="IPR011006">
    <property type="entry name" value="CheY-like_superfamily"/>
</dbReference>
<dbReference type="GO" id="GO:0000155">
    <property type="term" value="F:phosphorelay sensor kinase activity"/>
    <property type="evidence" value="ECO:0007669"/>
    <property type="project" value="InterPro"/>
</dbReference>
<evidence type="ECO:0000256" key="4">
    <source>
        <dbReference type="ARBA" id="ARBA00022679"/>
    </source>
</evidence>
<feature type="transmembrane region" description="Helical" evidence="8">
    <location>
        <begin position="286"/>
        <end position="306"/>
    </location>
</feature>
<evidence type="ECO:0000259" key="9">
    <source>
        <dbReference type="PROSITE" id="PS50109"/>
    </source>
</evidence>
<keyword evidence="12" id="KW-1185">Reference proteome</keyword>
<gene>
    <name evidence="11" type="ORF">H7F16_04955</name>
</gene>
<dbReference type="CDD" id="cd00082">
    <property type="entry name" value="HisKA"/>
    <property type="match status" value="1"/>
</dbReference>
<dbReference type="RefSeq" id="WP_185796413.1">
    <property type="nucleotide sequence ID" value="NZ_JACLQD010000001.1"/>
</dbReference>
<feature type="modified residue" description="4-aspartylphosphate" evidence="6">
    <location>
        <position position="777"/>
    </location>
</feature>
<feature type="coiled-coil region" evidence="7">
    <location>
        <begin position="455"/>
        <end position="482"/>
    </location>
</feature>
<dbReference type="PRINTS" id="PR00344">
    <property type="entry name" value="BCTRLSENSOR"/>
</dbReference>
<dbReference type="InterPro" id="IPR003661">
    <property type="entry name" value="HisK_dim/P_dom"/>
</dbReference>
<dbReference type="PROSITE" id="PS50110">
    <property type="entry name" value="RESPONSE_REGULATORY"/>
    <property type="match status" value="1"/>
</dbReference>
<dbReference type="InterPro" id="IPR036097">
    <property type="entry name" value="HisK_dim/P_sf"/>
</dbReference>
<feature type="transmembrane region" description="Helical" evidence="8">
    <location>
        <begin position="44"/>
        <end position="66"/>
    </location>
</feature>
<keyword evidence="8" id="KW-0812">Transmembrane</keyword>
<feature type="transmembrane region" description="Helical" evidence="8">
    <location>
        <begin position="169"/>
        <end position="195"/>
    </location>
</feature>
<keyword evidence="5" id="KW-0418">Kinase</keyword>
<evidence type="ECO:0000313" key="11">
    <source>
        <dbReference type="EMBL" id="MBC2834845.1"/>
    </source>
</evidence>
<keyword evidence="3 6" id="KW-0597">Phosphoprotein</keyword>
<dbReference type="SUPFAM" id="SSF55874">
    <property type="entry name" value="ATPase domain of HSP90 chaperone/DNA topoisomerase II/histidine kinase"/>
    <property type="match status" value="1"/>
</dbReference>
<dbReference type="Gene3D" id="3.30.565.10">
    <property type="entry name" value="Histidine kinase-like ATPase, C-terminal domain"/>
    <property type="match status" value="1"/>
</dbReference>
<evidence type="ECO:0000256" key="2">
    <source>
        <dbReference type="ARBA" id="ARBA00012438"/>
    </source>
</evidence>
<evidence type="ECO:0000259" key="10">
    <source>
        <dbReference type="PROSITE" id="PS50110"/>
    </source>
</evidence>
<keyword evidence="8" id="KW-0472">Membrane</keyword>
<dbReference type="SUPFAM" id="SSF52172">
    <property type="entry name" value="CheY-like"/>
    <property type="match status" value="1"/>
</dbReference>
<organism evidence="11 12">
    <name type="scientific">Paragemmobacter straminiformis</name>
    <dbReference type="NCBI Taxonomy" id="2045119"/>
    <lineage>
        <taxon>Bacteria</taxon>
        <taxon>Pseudomonadati</taxon>
        <taxon>Pseudomonadota</taxon>
        <taxon>Alphaproteobacteria</taxon>
        <taxon>Rhodobacterales</taxon>
        <taxon>Paracoccaceae</taxon>
        <taxon>Paragemmobacter</taxon>
    </lineage>
</organism>
<keyword evidence="7" id="KW-0175">Coiled coil</keyword>
<proteinExistence type="predicted"/>
<comment type="catalytic activity">
    <reaction evidence="1">
        <text>ATP + protein L-histidine = ADP + protein N-phospho-L-histidine.</text>
        <dbReference type="EC" id="2.7.13.3"/>
    </reaction>
</comment>
<dbReference type="InterPro" id="IPR001789">
    <property type="entry name" value="Sig_transdc_resp-reg_receiver"/>
</dbReference>
<feature type="transmembrane region" description="Helical" evidence="8">
    <location>
        <begin position="72"/>
        <end position="91"/>
    </location>
</feature>
<reference evidence="11 12" key="1">
    <citation type="journal article" date="2017" name="Int. J. Syst. Evol. Microbiol.">
        <title>Gemmobacter straminiformis sp. nov., isolated from an artificial fountain.</title>
        <authorList>
            <person name="Kang J.Y."/>
            <person name="Kim M.J."/>
            <person name="Chun J."/>
            <person name="Son K.P."/>
            <person name="Jahng K.Y."/>
        </authorList>
    </citation>
    <scope>NUCLEOTIDE SEQUENCE [LARGE SCALE GENOMIC DNA]</scope>
    <source>
        <strain evidence="11 12">CAM-8</strain>
    </source>
</reference>
<dbReference type="AlphaFoldDB" id="A0A842I5G5"/>
<accession>A0A842I5G5</accession>
<dbReference type="InterPro" id="IPR036890">
    <property type="entry name" value="HATPase_C_sf"/>
</dbReference>
<dbReference type="PANTHER" id="PTHR43047:SF72">
    <property type="entry name" value="OSMOSENSING HISTIDINE PROTEIN KINASE SLN1"/>
    <property type="match status" value="1"/>
</dbReference>
<dbReference type="InterPro" id="IPR004358">
    <property type="entry name" value="Sig_transdc_His_kin-like_C"/>
</dbReference>
<dbReference type="PROSITE" id="PS50109">
    <property type="entry name" value="HIS_KIN"/>
    <property type="match status" value="1"/>
</dbReference>
<dbReference type="SMART" id="SM00448">
    <property type="entry name" value="REC"/>
    <property type="match status" value="1"/>
</dbReference>
<feature type="transmembrane region" description="Helical" evidence="8">
    <location>
        <begin position="96"/>
        <end position="113"/>
    </location>
</feature>
<evidence type="ECO:0000313" key="12">
    <source>
        <dbReference type="Proteomes" id="UP000555411"/>
    </source>
</evidence>
<dbReference type="SUPFAM" id="SSF47384">
    <property type="entry name" value="Homodimeric domain of signal transducing histidine kinase"/>
    <property type="match status" value="1"/>
</dbReference>
<dbReference type="GO" id="GO:0005886">
    <property type="term" value="C:plasma membrane"/>
    <property type="evidence" value="ECO:0007669"/>
    <property type="project" value="TreeGrafter"/>
</dbReference>
<evidence type="ECO:0000256" key="3">
    <source>
        <dbReference type="ARBA" id="ARBA00022553"/>
    </source>
</evidence>
<dbReference type="Pfam" id="PF02518">
    <property type="entry name" value="HATPase_c"/>
    <property type="match status" value="1"/>
</dbReference>
<dbReference type="EC" id="2.7.13.3" evidence="2"/>
<dbReference type="EMBL" id="JACLQD010000001">
    <property type="protein sequence ID" value="MBC2834845.1"/>
    <property type="molecule type" value="Genomic_DNA"/>
</dbReference>
<dbReference type="Gene3D" id="3.40.50.2300">
    <property type="match status" value="1"/>
</dbReference>
<sequence>MPYQDPQTAPAAGKPETGEAYVFRDFERSRILAIRRALADDPALYTFWFLAVVAIWTVLMSAAAGLHGQNLLAVNVTPHVAQYTLILGIFFYPRRLAWVPLLAYGSVFLYPFYQPFTNSTPWNDIHGLTWTVVAMLFAISLGAGLVLSWCYDLSFRAARLRMRAHSADLFLCFASFVFFAVIGAIQISLSLRYAATLDPALRAALGFGPDYVELSVIRMLRGCVVVAAFLLAALEFPRRNQILPTFAVMLLFPLMAAVQARGYVLYPMIDVVVLGMVLVIALPLRVALFGCIGGFAIYAALTGAFLRDMLPADPHEVLLERYSLMALTMLLLGMAVKSHTDNLISQKDAAIRKLDRARDFAGVGLFALNRATGRFRLDDAAQRMLSLPAEGPIDDLRDALSVDDAAALMRGMMPGAAPSRDLVMHATTGRVLHSFLWTEPSPAGDPVSFGILLDVTESENRETRLKETLEELSNRQERQRQLFSIVSHELRTPASVMSILIDDLPDTDDRTRLHRQMREAADQLLSVLGDMRQTVNPEKNLPVKRVSYVPAELAESLRNALSLTARDHDISLSLSLGAGAAKPRVGDVMRLRQALSNLMRNALIHSKGTQVRLSFSAQPPMVAGAPPVSQWQVEDDGIGIAADQVDRLFLPFERGTDDPRRLPDGSGLGLYIARQSIEMLGGTLQFYQPQRGGAGYVLRLPEPLAEAAQEPSATAPATAPLAPDHVWSVVLAEDNALVADVTKARLERLHAKVRVAPDGRAALEMIAERQPDLVITDLFMPELDGDDLIRRLRQQGYTRPIIGLTAAVVGEEMNRFHAAGANIVMQKPLDFAEVLRMMREGFPDAPTF</sequence>
<dbReference type="SMART" id="SM00387">
    <property type="entry name" value="HATPase_c"/>
    <property type="match status" value="1"/>
</dbReference>
<keyword evidence="4" id="KW-0808">Transferase</keyword>
<feature type="domain" description="Response regulatory" evidence="10">
    <location>
        <begin position="728"/>
        <end position="842"/>
    </location>
</feature>
<keyword evidence="8" id="KW-1133">Transmembrane helix</keyword>
<feature type="domain" description="Histidine kinase" evidence="9">
    <location>
        <begin position="485"/>
        <end position="704"/>
    </location>
</feature>
<protein>
    <recommendedName>
        <fullName evidence="2">histidine kinase</fullName>
        <ecNumber evidence="2">2.7.13.3</ecNumber>
    </recommendedName>
</protein>
<name>A0A842I5G5_9RHOB</name>
<evidence type="ECO:0000256" key="6">
    <source>
        <dbReference type="PROSITE-ProRule" id="PRU00169"/>
    </source>
</evidence>
<dbReference type="SMART" id="SM00388">
    <property type="entry name" value="HisKA"/>
    <property type="match status" value="1"/>
</dbReference>
<dbReference type="Pfam" id="PF00072">
    <property type="entry name" value="Response_reg"/>
    <property type="match status" value="1"/>
</dbReference>
<feature type="transmembrane region" description="Helical" evidence="8">
    <location>
        <begin position="215"/>
        <end position="234"/>
    </location>
</feature>
<evidence type="ECO:0000256" key="5">
    <source>
        <dbReference type="ARBA" id="ARBA00022777"/>
    </source>
</evidence>
<dbReference type="GO" id="GO:0009927">
    <property type="term" value="F:histidine phosphotransfer kinase activity"/>
    <property type="evidence" value="ECO:0007669"/>
    <property type="project" value="TreeGrafter"/>
</dbReference>
<comment type="caution">
    <text evidence="11">The sequence shown here is derived from an EMBL/GenBank/DDBJ whole genome shotgun (WGS) entry which is preliminary data.</text>
</comment>
<dbReference type="InterPro" id="IPR005467">
    <property type="entry name" value="His_kinase_dom"/>
</dbReference>